<name>A0A8J5NMX5_FUSOX</name>
<accession>A0A8J5NMX5</accession>
<dbReference type="EMBL" id="JAELUQ010000009">
    <property type="protein sequence ID" value="KAG7408221.1"/>
    <property type="molecule type" value="Genomic_DNA"/>
</dbReference>
<evidence type="ECO:0000313" key="2">
    <source>
        <dbReference type="EMBL" id="KAG7408221.1"/>
    </source>
</evidence>
<reference evidence="2" key="1">
    <citation type="submission" date="2021-04" db="EMBL/GenBank/DDBJ databases">
        <title>First draft genome resource for Brassicaceae pathogens Fusarium oxysporum f. sp. raphani and Fusarium oxysporum f. sp. rapae.</title>
        <authorList>
            <person name="Asai S."/>
        </authorList>
    </citation>
    <scope>NUCLEOTIDE SEQUENCE</scope>
    <source>
        <strain evidence="2">Tf1208</strain>
    </source>
</reference>
<evidence type="ECO:0000313" key="3">
    <source>
        <dbReference type="Proteomes" id="UP000694050"/>
    </source>
</evidence>
<organism evidence="2 3">
    <name type="scientific">Fusarium oxysporum f. sp. rapae</name>
    <dbReference type="NCBI Taxonomy" id="485398"/>
    <lineage>
        <taxon>Eukaryota</taxon>
        <taxon>Fungi</taxon>
        <taxon>Dikarya</taxon>
        <taxon>Ascomycota</taxon>
        <taxon>Pezizomycotina</taxon>
        <taxon>Sordariomycetes</taxon>
        <taxon>Hypocreomycetidae</taxon>
        <taxon>Hypocreales</taxon>
        <taxon>Nectriaceae</taxon>
        <taxon>Fusarium</taxon>
        <taxon>Fusarium oxysporum species complex</taxon>
    </lineage>
</organism>
<feature type="region of interest" description="Disordered" evidence="1">
    <location>
        <begin position="1"/>
        <end position="40"/>
    </location>
</feature>
<comment type="caution">
    <text evidence="2">The sequence shown here is derived from an EMBL/GenBank/DDBJ whole genome shotgun (WGS) entry which is preliminary data.</text>
</comment>
<evidence type="ECO:0000256" key="1">
    <source>
        <dbReference type="SAM" id="MobiDB-lite"/>
    </source>
</evidence>
<dbReference type="AlphaFoldDB" id="A0A8J5NMX5"/>
<gene>
    <name evidence="2" type="ORF">Forpe1208_v011850</name>
</gene>
<feature type="compositionally biased region" description="Basic and acidic residues" evidence="1">
    <location>
        <begin position="1"/>
        <end position="10"/>
    </location>
</feature>
<dbReference type="Proteomes" id="UP000694050">
    <property type="component" value="Unassembled WGS sequence"/>
</dbReference>
<feature type="compositionally biased region" description="Basic and acidic residues" evidence="1">
    <location>
        <begin position="25"/>
        <end position="40"/>
    </location>
</feature>
<sequence length="92" mass="9815">MTDVAGHADNDGNILDISDGYHGPSDNRHHGDPPVDAKVTSKDGTLEMKVDFCIQVHSPNHASTPCDGQDATTSSHKHQTFKVPIAIPTTNV</sequence>
<proteinExistence type="predicted"/>
<protein>
    <submittedName>
        <fullName evidence="2">Uncharacterized protein</fullName>
    </submittedName>
</protein>